<evidence type="ECO:0000313" key="6">
    <source>
        <dbReference type="Proteomes" id="UP001501509"/>
    </source>
</evidence>
<dbReference type="PANTHER" id="PTHR46796:SF13">
    <property type="entry name" value="HTH-TYPE TRANSCRIPTIONAL ACTIVATOR RHAS"/>
    <property type="match status" value="1"/>
</dbReference>
<dbReference type="SUPFAM" id="SSF46689">
    <property type="entry name" value="Homeodomain-like"/>
    <property type="match status" value="1"/>
</dbReference>
<gene>
    <name evidence="5" type="ORF">GCM10010411_83410</name>
</gene>
<dbReference type="InterPro" id="IPR018060">
    <property type="entry name" value="HTH_AraC"/>
</dbReference>
<reference evidence="6" key="1">
    <citation type="journal article" date="2019" name="Int. J. Syst. Evol. Microbiol.">
        <title>The Global Catalogue of Microorganisms (GCM) 10K type strain sequencing project: providing services to taxonomists for standard genome sequencing and annotation.</title>
        <authorList>
            <consortium name="The Broad Institute Genomics Platform"/>
            <consortium name="The Broad Institute Genome Sequencing Center for Infectious Disease"/>
            <person name="Wu L."/>
            <person name="Ma J."/>
        </authorList>
    </citation>
    <scope>NUCLEOTIDE SEQUENCE [LARGE SCALE GENOMIC DNA]</scope>
    <source>
        <strain evidence="6">JCM 6833</strain>
    </source>
</reference>
<dbReference type="InterPro" id="IPR018062">
    <property type="entry name" value="HTH_AraC-typ_CS"/>
</dbReference>
<keyword evidence="6" id="KW-1185">Reference proteome</keyword>
<dbReference type="SMART" id="SM00342">
    <property type="entry name" value="HTH_ARAC"/>
    <property type="match status" value="1"/>
</dbReference>
<dbReference type="InterPro" id="IPR050204">
    <property type="entry name" value="AraC_XylS_family_regulators"/>
</dbReference>
<keyword evidence="2" id="KW-0238">DNA-binding</keyword>
<evidence type="ECO:0000256" key="2">
    <source>
        <dbReference type="ARBA" id="ARBA00023125"/>
    </source>
</evidence>
<dbReference type="PANTHER" id="PTHR46796">
    <property type="entry name" value="HTH-TYPE TRANSCRIPTIONAL ACTIVATOR RHAS-RELATED"/>
    <property type="match status" value="1"/>
</dbReference>
<keyword evidence="1" id="KW-0805">Transcription regulation</keyword>
<evidence type="ECO:0000259" key="4">
    <source>
        <dbReference type="PROSITE" id="PS01124"/>
    </source>
</evidence>
<keyword evidence="3" id="KW-0804">Transcription</keyword>
<evidence type="ECO:0000256" key="3">
    <source>
        <dbReference type="ARBA" id="ARBA00023163"/>
    </source>
</evidence>
<dbReference type="Proteomes" id="UP001501509">
    <property type="component" value="Unassembled WGS sequence"/>
</dbReference>
<dbReference type="EMBL" id="BAAATD010000017">
    <property type="protein sequence ID" value="GAA2632439.1"/>
    <property type="molecule type" value="Genomic_DNA"/>
</dbReference>
<dbReference type="Pfam" id="PF12833">
    <property type="entry name" value="HTH_18"/>
    <property type="match status" value="1"/>
</dbReference>
<dbReference type="PROSITE" id="PS01124">
    <property type="entry name" value="HTH_ARAC_FAMILY_2"/>
    <property type="match status" value="1"/>
</dbReference>
<organism evidence="5 6">
    <name type="scientific">Actinomadura fulvescens</name>
    <dbReference type="NCBI Taxonomy" id="46160"/>
    <lineage>
        <taxon>Bacteria</taxon>
        <taxon>Bacillati</taxon>
        <taxon>Actinomycetota</taxon>
        <taxon>Actinomycetes</taxon>
        <taxon>Streptosporangiales</taxon>
        <taxon>Thermomonosporaceae</taxon>
        <taxon>Actinomadura</taxon>
    </lineage>
</organism>
<dbReference type="InterPro" id="IPR032783">
    <property type="entry name" value="AraC_lig"/>
</dbReference>
<comment type="caution">
    <text evidence="5">The sequence shown here is derived from an EMBL/GenBank/DDBJ whole genome shotgun (WGS) entry which is preliminary data.</text>
</comment>
<evidence type="ECO:0000256" key="1">
    <source>
        <dbReference type="ARBA" id="ARBA00023015"/>
    </source>
</evidence>
<name>A0ABP6D2V8_9ACTN</name>
<sequence>MLCGAYSLDQARAHPLFAELPEVMHLPARVGRHPSLQGAIELLGRELDRETPLGGDAALPALLDLLLLYIVRAWYDDRPGDTATGWAAALRDPAVAAALRGIHEQSERLWTVQSPAGHAGLSRAAFARRFTDLVGSPPLAYLTWWRMTMAARLLCDTDLPLRAVAARTGYTSEFAFARAFKREFGAAPGRYRHGPVPSGAGAQEVGT</sequence>
<dbReference type="PROSITE" id="PS00041">
    <property type="entry name" value="HTH_ARAC_FAMILY_1"/>
    <property type="match status" value="1"/>
</dbReference>
<evidence type="ECO:0000313" key="5">
    <source>
        <dbReference type="EMBL" id="GAA2632439.1"/>
    </source>
</evidence>
<proteinExistence type="predicted"/>
<protein>
    <recommendedName>
        <fullName evidence="4">HTH araC/xylS-type domain-containing protein</fullName>
    </recommendedName>
</protein>
<feature type="domain" description="HTH araC/xylS-type" evidence="4">
    <location>
        <begin position="96"/>
        <end position="194"/>
    </location>
</feature>
<dbReference type="InterPro" id="IPR020449">
    <property type="entry name" value="Tscrpt_reg_AraC-type_HTH"/>
</dbReference>
<dbReference type="Pfam" id="PF12852">
    <property type="entry name" value="Cupin_6"/>
    <property type="match status" value="1"/>
</dbReference>
<dbReference type="InterPro" id="IPR009057">
    <property type="entry name" value="Homeodomain-like_sf"/>
</dbReference>
<accession>A0ABP6D2V8</accession>
<dbReference type="PRINTS" id="PR00032">
    <property type="entry name" value="HTHARAC"/>
</dbReference>
<dbReference type="Gene3D" id="1.10.10.60">
    <property type="entry name" value="Homeodomain-like"/>
    <property type="match status" value="2"/>
</dbReference>